<feature type="compositionally biased region" description="Low complexity" evidence="1">
    <location>
        <begin position="57"/>
        <end position="84"/>
    </location>
</feature>
<proteinExistence type="predicted"/>
<evidence type="ECO:0000313" key="3">
    <source>
        <dbReference type="EMBL" id="SDZ82203.1"/>
    </source>
</evidence>
<feature type="region of interest" description="Disordered" evidence="1">
    <location>
        <begin position="55"/>
        <end position="92"/>
    </location>
</feature>
<evidence type="ECO:0000256" key="1">
    <source>
        <dbReference type="SAM" id="MobiDB-lite"/>
    </source>
</evidence>
<dbReference type="RefSeq" id="WP_410447749.1">
    <property type="nucleotide sequence ID" value="NZ_JBKGCI010000001.1"/>
</dbReference>
<name>A0A1H3W529_9GAMM</name>
<evidence type="ECO:0000256" key="2">
    <source>
        <dbReference type="SAM" id="SignalP"/>
    </source>
</evidence>
<sequence length="92" mass="9440">MQYRKASILLSSITGLVISMASLNAYSGTDVIDSAPVNNESHVSAAGHQPHWVMLASSSATSRSGSPSHGSTSGKSSGSTSKGSNDNRNGRF</sequence>
<feature type="chain" id="PRO_5010577497" evidence="2">
    <location>
        <begin position="28"/>
        <end position="92"/>
    </location>
</feature>
<protein>
    <submittedName>
        <fullName evidence="3">Uncharacterized protein</fullName>
    </submittedName>
</protein>
<dbReference type="EMBL" id="FNQS01000001">
    <property type="protein sequence ID" value="SDZ82203.1"/>
    <property type="molecule type" value="Genomic_DNA"/>
</dbReference>
<dbReference type="Proteomes" id="UP000187280">
    <property type="component" value="Unassembled WGS sequence"/>
</dbReference>
<evidence type="ECO:0000313" key="4">
    <source>
        <dbReference type="Proteomes" id="UP000187280"/>
    </source>
</evidence>
<keyword evidence="2" id="KW-0732">Signal</keyword>
<feature type="signal peptide" evidence="2">
    <location>
        <begin position="1"/>
        <end position="27"/>
    </location>
</feature>
<reference evidence="3 4" key="1">
    <citation type="submission" date="2016-10" db="EMBL/GenBank/DDBJ databases">
        <authorList>
            <person name="de Groot N.N."/>
        </authorList>
    </citation>
    <scope>NUCLEOTIDE SEQUENCE [LARGE SCALE GENOMIC DNA]</scope>
    <source>
        <strain evidence="3 4">ATCC 29281</strain>
    </source>
</reference>
<dbReference type="AlphaFoldDB" id="A0A1H3W529"/>
<keyword evidence="4" id="KW-1185">Reference proteome</keyword>
<gene>
    <name evidence="3" type="ORF">SAMN02982996_00341</name>
</gene>
<accession>A0A1H3W529</accession>
<organism evidence="3 4">
    <name type="scientific">Lonsdalea quercina</name>
    <dbReference type="NCBI Taxonomy" id="71657"/>
    <lineage>
        <taxon>Bacteria</taxon>
        <taxon>Pseudomonadati</taxon>
        <taxon>Pseudomonadota</taxon>
        <taxon>Gammaproteobacteria</taxon>
        <taxon>Enterobacterales</taxon>
        <taxon>Pectobacteriaceae</taxon>
        <taxon>Lonsdalea</taxon>
    </lineage>
</organism>